<dbReference type="Gene3D" id="3.40.50.300">
    <property type="entry name" value="P-loop containing nucleotide triphosphate hydrolases"/>
    <property type="match status" value="2"/>
</dbReference>
<dbReference type="InterPro" id="IPR013986">
    <property type="entry name" value="DExx_box_DNA_helicase_dom_sf"/>
</dbReference>
<gene>
    <name evidence="17" type="ORF">EV695_3586</name>
</gene>
<dbReference type="FunFam" id="3.40.50.300:FF:001201">
    <property type="entry name" value="ATP-dependent DNA helicase UvrD2"/>
    <property type="match status" value="1"/>
</dbReference>
<evidence type="ECO:0000256" key="3">
    <source>
        <dbReference type="ARBA" id="ARBA00022763"/>
    </source>
</evidence>
<dbReference type="GO" id="GO:0003677">
    <property type="term" value="F:DNA binding"/>
    <property type="evidence" value="ECO:0007669"/>
    <property type="project" value="UniProtKB-KW"/>
</dbReference>
<evidence type="ECO:0000256" key="10">
    <source>
        <dbReference type="ARBA" id="ARBA00034617"/>
    </source>
</evidence>
<evidence type="ECO:0000259" key="16">
    <source>
        <dbReference type="PROSITE" id="PS51217"/>
    </source>
</evidence>
<dbReference type="GO" id="GO:0000725">
    <property type="term" value="P:recombinational repair"/>
    <property type="evidence" value="ECO:0007669"/>
    <property type="project" value="TreeGrafter"/>
</dbReference>
<keyword evidence="8" id="KW-0234">DNA repair</keyword>
<evidence type="ECO:0000313" key="18">
    <source>
        <dbReference type="Proteomes" id="UP000294887"/>
    </source>
</evidence>
<feature type="binding site" evidence="14">
    <location>
        <begin position="29"/>
        <end position="36"/>
    </location>
    <ligand>
        <name>ATP</name>
        <dbReference type="ChEBI" id="CHEBI:30616"/>
    </ligand>
</feature>
<accession>A0A4R1ET08</accession>
<keyword evidence="7" id="KW-0238">DNA-binding</keyword>
<organism evidence="17 18">
    <name type="scientific">Cocleimonas flava</name>
    <dbReference type="NCBI Taxonomy" id="634765"/>
    <lineage>
        <taxon>Bacteria</taxon>
        <taxon>Pseudomonadati</taxon>
        <taxon>Pseudomonadota</taxon>
        <taxon>Gammaproteobacteria</taxon>
        <taxon>Thiotrichales</taxon>
        <taxon>Thiotrichaceae</taxon>
        <taxon>Cocleimonas</taxon>
    </lineage>
</organism>
<dbReference type="Proteomes" id="UP000294887">
    <property type="component" value="Unassembled WGS sequence"/>
</dbReference>
<dbReference type="InterPro" id="IPR014017">
    <property type="entry name" value="DNA_helicase_UvrD-like_C"/>
</dbReference>
<evidence type="ECO:0000256" key="13">
    <source>
        <dbReference type="ARBA" id="ARBA00048988"/>
    </source>
</evidence>
<name>A0A4R1ET08_9GAMM</name>
<comment type="catalytic activity">
    <reaction evidence="10">
        <text>Couples ATP hydrolysis with the unwinding of duplex DNA by translocating in the 3'-5' direction.</text>
        <dbReference type="EC" id="5.6.2.4"/>
    </reaction>
</comment>
<evidence type="ECO:0000256" key="12">
    <source>
        <dbReference type="ARBA" id="ARBA00034923"/>
    </source>
</evidence>
<evidence type="ECO:0000256" key="14">
    <source>
        <dbReference type="PROSITE-ProRule" id="PRU00560"/>
    </source>
</evidence>
<comment type="caution">
    <text evidence="17">The sequence shown here is derived from an EMBL/GenBank/DDBJ whole genome shotgun (WGS) entry which is preliminary data.</text>
</comment>
<dbReference type="PROSITE" id="PS51217">
    <property type="entry name" value="UVRD_HELICASE_CTER"/>
    <property type="match status" value="1"/>
</dbReference>
<sequence length="730" mass="82565">MDVSHILDDLNKPQREAVSAGKNPLLILAGAGSGKTRVLVHRIAWLIQVEQVSPFAILSVTFTNKAAAEMRGRIEGLLGTPAGGMWVGTFHGLSHRLLRRHWEEAKLPQNFQILDSDDQLRLIKRVHRGLQLDEKLWPAKQSMWYINKRKDEGIRSMHIEDRGDPTTRQLVDVYKQYEDACQRAGVVDFAELLLRSLELLRDNPEILSHYQKRFQHILVDEFQDTNTLQYAWIRLLAGENIPPFVVGDDDQSIYGWRGAKIEHIQNFSRDFSQTQTIKLEQNYRSSGNILNAANAVIDNNEGRLGKNLWTDGGDGEPIHLYAAYNEIEEGTYVASRIQQWVSHGNSHSDIAILYRSNAQSRVFESILNENSIAYRVYGGQRFFERAEVKDALAYLKLCANRQDDPSFERVINQPTRGIGDKTVSVIREHARNTSSTLWQSSIALLETATFTARAAGALQLFVQLIEQMASDINGLPLDEQVEHVIETSKLKDHYLKKEKGDAGQARIENLNELISAAQGFTYKPDDEHADMDFLTAFLSHASLEAGEGQGQAGDDCVQLMTLHSAKGLEFPLVFLVGLEEGLFPHQMSVEEEGRLEEERRLCYVGITRAETQLVMSYAEQRRLYGNTLYGVPSRFLKEIPETLIEEIRPKVNTYSNSNWQSDYERETKPRLATRTNETGMSIGQRVSHAKFGEGIITDVEGAGSHARVQVNFDYEGSKWLVLSYANLTSL</sequence>
<dbReference type="Pfam" id="PF13361">
    <property type="entry name" value="UvrD_C"/>
    <property type="match status" value="1"/>
</dbReference>
<evidence type="ECO:0000256" key="1">
    <source>
        <dbReference type="ARBA" id="ARBA00009922"/>
    </source>
</evidence>
<evidence type="ECO:0000259" key="15">
    <source>
        <dbReference type="PROSITE" id="PS51198"/>
    </source>
</evidence>
<dbReference type="Gene3D" id="1.10.10.160">
    <property type="match status" value="1"/>
</dbReference>
<keyword evidence="9" id="KW-0413">Isomerase</keyword>
<dbReference type="GO" id="GO:0033202">
    <property type="term" value="C:DNA helicase complex"/>
    <property type="evidence" value="ECO:0007669"/>
    <property type="project" value="TreeGrafter"/>
</dbReference>
<keyword evidence="6 14" id="KW-0067">ATP-binding</keyword>
<keyword evidence="3" id="KW-0227">DNA damage</keyword>
<comment type="catalytic activity">
    <reaction evidence="13">
        <text>ATP + H2O = ADP + phosphate + H(+)</text>
        <dbReference type="Rhea" id="RHEA:13065"/>
        <dbReference type="ChEBI" id="CHEBI:15377"/>
        <dbReference type="ChEBI" id="CHEBI:15378"/>
        <dbReference type="ChEBI" id="CHEBI:30616"/>
        <dbReference type="ChEBI" id="CHEBI:43474"/>
        <dbReference type="ChEBI" id="CHEBI:456216"/>
        <dbReference type="EC" id="5.6.2.4"/>
    </reaction>
</comment>
<dbReference type="Pfam" id="PF21196">
    <property type="entry name" value="PcrA_UvrD_tudor"/>
    <property type="match status" value="1"/>
</dbReference>
<evidence type="ECO:0000256" key="7">
    <source>
        <dbReference type="ARBA" id="ARBA00023125"/>
    </source>
</evidence>
<dbReference type="GO" id="GO:0009314">
    <property type="term" value="P:response to radiation"/>
    <property type="evidence" value="ECO:0007669"/>
    <property type="project" value="UniProtKB-ARBA"/>
</dbReference>
<keyword evidence="2 14" id="KW-0547">Nucleotide-binding</keyword>
<feature type="domain" description="UvrD-like helicase ATP-binding" evidence="15">
    <location>
        <begin position="8"/>
        <end position="286"/>
    </location>
</feature>
<evidence type="ECO:0000256" key="4">
    <source>
        <dbReference type="ARBA" id="ARBA00022801"/>
    </source>
</evidence>
<evidence type="ECO:0000256" key="6">
    <source>
        <dbReference type="ARBA" id="ARBA00022840"/>
    </source>
</evidence>
<evidence type="ECO:0000256" key="8">
    <source>
        <dbReference type="ARBA" id="ARBA00023204"/>
    </source>
</evidence>
<evidence type="ECO:0000256" key="9">
    <source>
        <dbReference type="ARBA" id="ARBA00023235"/>
    </source>
</evidence>
<dbReference type="GO" id="GO:0005829">
    <property type="term" value="C:cytosol"/>
    <property type="evidence" value="ECO:0007669"/>
    <property type="project" value="TreeGrafter"/>
</dbReference>
<evidence type="ECO:0000256" key="5">
    <source>
        <dbReference type="ARBA" id="ARBA00022806"/>
    </source>
</evidence>
<dbReference type="GO" id="GO:0016887">
    <property type="term" value="F:ATP hydrolysis activity"/>
    <property type="evidence" value="ECO:0007669"/>
    <property type="project" value="RHEA"/>
</dbReference>
<proteinExistence type="inferred from homology"/>
<dbReference type="EC" id="5.6.2.4" evidence="11"/>
<dbReference type="RefSeq" id="WP_131907346.1">
    <property type="nucleotide sequence ID" value="NZ_BAAAFU010000007.1"/>
</dbReference>
<dbReference type="Pfam" id="PF00580">
    <property type="entry name" value="UvrD-helicase"/>
    <property type="match status" value="1"/>
</dbReference>
<dbReference type="PANTHER" id="PTHR11070:SF2">
    <property type="entry name" value="ATP-DEPENDENT DNA HELICASE SRS2"/>
    <property type="match status" value="1"/>
</dbReference>
<reference evidence="17 18" key="1">
    <citation type="submission" date="2019-03" db="EMBL/GenBank/DDBJ databases">
        <title>Genomic Encyclopedia of Type Strains, Phase IV (KMG-IV): sequencing the most valuable type-strain genomes for metagenomic binning, comparative biology and taxonomic classification.</title>
        <authorList>
            <person name="Goeker M."/>
        </authorList>
    </citation>
    <scope>NUCLEOTIDE SEQUENCE [LARGE SCALE GENOMIC DNA]</scope>
    <source>
        <strain evidence="17 18">DSM 24830</strain>
    </source>
</reference>
<dbReference type="PANTHER" id="PTHR11070">
    <property type="entry name" value="UVRD / RECB / PCRA DNA HELICASE FAMILY MEMBER"/>
    <property type="match status" value="1"/>
</dbReference>
<evidence type="ECO:0000256" key="2">
    <source>
        <dbReference type="ARBA" id="ARBA00022741"/>
    </source>
</evidence>
<dbReference type="CDD" id="cd17932">
    <property type="entry name" value="DEXQc_UvrD"/>
    <property type="match status" value="1"/>
</dbReference>
<comment type="similarity">
    <text evidence="1">Belongs to the helicase family. UvrD subfamily.</text>
</comment>
<dbReference type="PROSITE" id="PS51198">
    <property type="entry name" value="UVRD_HELICASE_ATP_BIND"/>
    <property type="match status" value="1"/>
</dbReference>
<dbReference type="OrthoDB" id="9806690at2"/>
<dbReference type="GO" id="GO:0043138">
    <property type="term" value="F:3'-5' DNA helicase activity"/>
    <property type="evidence" value="ECO:0007669"/>
    <property type="project" value="UniProtKB-EC"/>
</dbReference>
<dbReference type="GO" id="GO:0005524">
    <property type="term" value="F:ATP binding"/>
    <property type="evidence" value="ECO:0007669"/>
    <property type="project" value="UniProtKB-UniRule"/>
</dbReference>
<dbReference type="SUPFAM" id="SSF52540">
    <property type="entry name" value="P-loop containing nucleoside triphosphate hydrolases"/>
    <property type="match status" value="1"/>
</dbReference>
<dbReference type="FunFam" id="1.10.10.160:FF:000001">
    <property type="entry name" value="ATP-dependent DNA helicase"/>
    <property type="match status" value="1"/>
</dbReference>
<keyword evidence="4 14" id="KW-0378">Hydrolase</keyword>
<feature type="domain" description="UvrD-like helicase C-terminal" evidence="16">
    <location>
        <begin position="287"/>
        <end position="567"/>
    </location>
</feature>
<evidence type="ECO:0000313" key="17">
    <source>
        <dbReference type="EMBL" id="TCJ82849.1"/>
    </source>
</evidence>
<dbReference type="InterPro" id="IPR027417">
    <property type="entry name" value="P-loop_NTPase"/>
</dbReference>
<dbReference type="NCBIfam" id="NF008743">
    <property type="entry name" value="PRK11773.1"/>
    <property type="match status" value="1"/>
</dbReference>
<protein>
    <recommendedName>
        <fullName evidence="11">DNA 3'-5' helicase</fullName>
        <ecNumber evidence="11">5.6.2.4</ecNumber>
    </recommendedName>
    <alternativeName>
        <fullName evidence="12">DNA 3'-5' helicase II</fullName>
    </alternativeName>
</protein>
<dbReference type="AlphaFoldDB" id="A0A4R1ET08"/>
<keyword evidence="5 14" id="KW-0347">Helicase</keyword>
<dbReference type="Gene3D" id="1.10.486.10">
    <property type="entry name" value="PCRA, domain 4"/>
    <property type="match status" value="1"/>
</dbReference>
<dbReference type="EMBL" id="SMFQ01000005">
    <property type="protein sequence ID" value="TCJ82849.1"/>
    <property type="molecule type" value="Genomic_DNA"/>
</dbReference>
<keyword evidence="18" id="KW-1185">Reference proteome</keyword>
<evidence type="ECO:0000256" key="11">
    <source>
        <dbReference type="ARBA" id="ARBA00034808"/>
    </source>
</evidence>
<dbReference type="InterPro" id="IPR014016">
    <property type="entry name" value="UvrD-like_ATP-bd"/>
</dbReference>
<dbReference type="InterPro" id="IPR000212">
    <property type="entry name" value="DNA_helicase_UvrD/REP"/>
</dbReference>